<dbReference type="EMBL" id="JACCCC010000001">
    <property type="protein sequence ID" value="NYE45693.1"/>
    <property type="molecule type" value="Genomic_DNA"/>
</dbReference>
<dbReference type="AlphaFoldDB" id="A0A852TSI2"/>
<protein>
    <submittedName>
        <fullName evidence="12">Streptogrisin C</fullName>
        <ecNumber evidence="12">3.4.21.-</ecNumber>
    </submittedName>
</protein>
<dbReference type="RefSeq" id="WP_179641868.1">
    <property type="nucleotide sequence ID" value="NZ_BAAAYY010000002.1"/>
</dbReference>
<dbReference type="InterPro" id="IPR001316">
    <property type="entry name" value="Pept_S1A_streptogrisin"/>
</dbReference>
<evidence type="ECO:0000256" key="6">
    <source>
        <dbReference type="ARBA" id="ARBA00023145"/>
    </source>
</evidence>
<keyword evidence="6" id="KW-0865">Zymogen</keyword>
<evidence type="ECO:0000259" key="11">
    <source>
        <dbReference type="Pfam" id="PF02983"/>
    </source>
</evidence>
<evidence type="ECO:0000256" key="3">
    <source>
        <dbReference type="ARBA" id="ARBA00022729"/>
    </source>
</evidence>
<dbReference type="InterPro" id="IPR043504">
    <property type="entry name" value="Peptidase_S1_PA_chymotrypsin"/>
</dbReference>
<feature type="signal peptide" evidence="10">
    <location>
        <begin position="1"/>
        <end position="29"/>
    </location>
</feature>
<evidence type="ECO:0000256" key="7">
    <source>
        <dbReference type="ARBA" id="ARBA00023157"/>
    </source>
</evidence>
<gene>
    <name evidence="12" type="ORF">HDA32_000813</name>
</gene>
<evidence type="ECO:0000256" key="1">
    <source>
        <dbReference type="ARBA" id="ARBA00007664"/>
    </source>
</evidence>
<feature type="disulfide bond" evidence="9">
    <location>
        <begin position="208"/>
        <end position="224"/>
    </location>
</feature>
<proteinExistence type="inferred from homology"/>
<evidence type="ECO:0000256" key="10">
    <source>
        <dbReference type="SAM" id="SignalP"/>
    </source>
</evidence>
<dbReference type="PIRSF" id="PIRSF001134">
    <property type="entry name" value="Streptogrisin"/>
    <property type="match status" value="1"/>
</dbReference>
<dbReference type="InterPro" id="IPR009003">
    <property type="entry name" value="Peptidase_S1_PA"/>
</dbReference>
<dbReference type="GO" id="GO:0006508">
    <property type="term" value="P:proteolysis"/>
    <property type="evidence" value="ECO:0007669"/>
    <property type="project" value="UniProtKB-KW"/>
</dbReference>
<dbReference type="EC" id="3.4.21.-" evidence="12"/>
<evidence type="ECO:0000256" key="2">
    <source>
        <dbReference type="ARBA" id="ARBA00022670"/>
    </source>
</evidence>
<dbReference type="InterPro" id="IPR035070">
    <property type="entry name" value="Streptogrisin_prodomain"/>
</dbReference>
<dbReference type="GO" id="GO:0005576">
    <property type="term" value="C:extracellular region"/>
    <property type="evidence" value="ECO:0007669"/>
    <property type="project" value="InterPro"/>
</dbReference>
<dbReference type="Proteomes" id="UP000589036">
    <property type="component" value="Unassembled WGS sequence"/>
</dbReference>
<comment type="similarity">
    <text evidence="1">Belongs to the peptidase S1 family.</text>
</comment>
<keyword evidence="3 10" id="KW-0732">Signal</keyword>
<dbReference type="SUPFAM" id="SSF50494">
    <property type="entry name" value="Trypsin-like serine proteases"/>
    <property type="match status" value="1"/>
</dbReference>
<dbReference type="Gene3D" id="2.40.10.10">
    <property type="entry name" value="Trypsin-like serine proteases"/>
    <property type="match status" value="2"/>
</dbReference>
<dbReference type="PRINTS" id="PR00861">
    <property type="entry name" value="ALYTICPTASE"/>
</dbReference>
<evidence type="ECO:0000256" key="9">
    <source>
        <dbReference type="PIRSR" id="PIRSR001134-2"/>
    </source>
</evidence>
<feature type="active site" description="Charge relay system" evidence="8">
    <location>
        <position position="223"/>
    </location>
</feature>
<dbReference type="CDD" id="cd21112">
    <property type="entry name" value="alphaLP-like"/>
    <property type="match status" value="1"/>
</dbReference>
<feature type="chain" id="PRO_5032284904" evidence="10">
    <location>
        <begin position="30"/>
        <end position="374"/>
    </location>
</feature>
<dbReference type="GO" id="GO:0004252">
    <property type="term" value="F:serine-type endopeptidase activity"/>
    <property type="evidence" value="ECO:0007669"/>
    <property type="project" value="InterPro"/>
</dbReference>
<keyword evidence="4 12" id="KW-0378">Hydrolase</keyword>
<keyword evidence="13" id="KW-1185">Reference proteome</keyword>
<feature type="domain" description="Peptidase S1A alpha-lytic prodomain" evidence="11">
    <location>
        <begin position="123"/>
        <end position="176"/>
    </location>
</feature>
<evidence type="ECO:0000256" key="8">
    <source>
        <dbReference type="PIRSR" id="PIRSR001134-1"/>
    </source>
</evidence>
<feature type="disulfide bond" evidence="9">
    <location>
        <begin position="322"/>
        <end position="349"/>
    </location>
</feature>
<feature type="active site" description="Charge relay system" evidence="8">
    <location>
        <position position="247"/>
    </location>
</feature>
<evidence type="ECO:0000256" key="5">
    <source>
        <dbReference type="ARBA" id="ARBA00022825"/>
    </source>
</evidence>
<organism evidence="12 13">
    <name type="scientific">Spinactinospora alkalitolerans</name>
    <dbReference type="NCBI Taxonomy" id="687207"/>
    <lineage>
        <taxon>Bacteria</taxon>
        <taxon>Bacillati</taxon>
        <taxon>Actinomycetota</taxon>
        <taxon>Actinomycetes</taxon>
        <taxon>Streptosporangiales</taxon>
        <taxon>Nocardiopsidaceae</taxon>
        <taxon>Spinactinospora</taxon>
    </lineage>
</organism>
<name>A0A852TSI2_9ACTN</name>
<feature type="disulfide bond" evidence="9">
    <location>
        <begin position="286"/>
        <end position="296"/>
    </location>
</feature>
<evidence type="ECO:0000313" key="13">
    <source>
        <dbReference type="Proteomes" id="UP000589036"/>
    </source>
</evidence>
<evidence type="ECO:0000313" key="12">
    <source>
        <dbReference type="EMBL" id="NYE45693.1"/>
    </source>
</evidence>
<keyword evidence="7 9" id="KW-1015">Disulfide bond</keyword>
<evidence type="ECO:0000256" key="4">
    <source>
        <dbReference type="ARBA" id="ARBA00022801"/>
    </source>
</evidence>
<sequence length="374" mass="38477">MRKSPIIRAVGGAAITFGLVIAAAPFASADSGSETTAGSVGQLGAMQRDLGLSATEATALLDQEEQARTLEGELRETLGGDFGGAVFDIESGELTVSVTDEDAVDEVREAGAEAEVVTYGEQRLDAIVDDLNATEDTADESVTGWYVDTADDSVVVTVMEGEEAAAEKLIATADVEGTAVRVEETTEQPETFADIIGGNAYYPGSSRCSIGFAVQGGFVTAGHCGSTGTRTSSPSGTVAGSWFPGRDMGWVRTGSGDTPRPWVNNYRGGYVTVAGSQEAGIGSSVCRSGSTTGWHCGTIQSKNQTVRYSQGSVYGLTRTSACAEPGDSGGSWVTGNQAQGVTSGGSGNCTWGGTTYFQPVNPILSQYGLRLVTG</sequence>
<comment type="caution">
    <text evidence="12">The sequence shown here is derived from an EMBL/GenBank/DDBJ whole genome shotgun (WGS) entry which is preliminary data.</text>
</comment>
<dbReference type="InterPro" id="IPR004236">
    <property type="entry name" value="Pept_S1_alpha_lytic"/>
</dbReference>
<reference evidence="12 13" key="1">
    <citation type="submission" date="2020-07" db="EMBL/GenBank/DDBJ databases">
        <title>Sequencing the genomes of 1000 actinobacteria strains.</title>
        <authorList>
            <person name="Klenk H.-P."/>
        </authorList>
    </citation>
    <scope>NUCLEOTIDE SEQUENCE [LARGE SCALE GENOMIC DNA]</scope>
    <source>
        <strain evidence="12 13">CXB654</strain>
    </source>
</reference>
<keyword evidence="2" id="KW-0645">Protease</keyword>
<accession>A0A852TSI2</accession>
<keyword evidence="5" id="KW-0720">Serine protease</keyword>
<feature type="active site" description="Charge relay system" evidence="8">
    <location>
        <position position="328"/>
    </location>
</feature>
<dbReference type="Gene3D" id="3.30.300.50">
    <property type="match status" value="2"/>
</dbReference>
<dbReference type="Pfam" id="PF02983">
    <property type="entry name" value="Pro_Al_protease"/>
    <property type="match status" value="1"/>
</dbReference>